<dbReference type="RefSeq" id="WP_158027751.1">
    <property type="nucleotide sequence ID" value="NZ_BMHG01000001.1"/>
</dbReference>
<feature type="transmembrane region" description="Helical" evidence="1">
    <location>
        <begin position="55"/>
        <end position="76"/>
    </location>
</feature>
<dbReference type="Proteomes" id="UP000431744">
    <property type="component" value="Unassembled WGS sequence"/>
</dbReference>
<feature type="transmembrane region" description="Helical" evidence="1">
    <location>
        <begin position="109"/>
        <end position="128"/>
    </location>
</feature>
<proteinExistence type="predicted"/>
<keyword evidence="1" id="KW-0812">Transmembrane</keyword>
<accession>A0A6H9WE50</accession>
<evidence type="ECO:0000313" key="3">
    <source>
        <dbReference type="Proteomes" id="UP000431744"/>
    </source>
</evidence>
<organism evidence="2 3">
    <name type="scientific">Pseudoclavibacter endophyticus</name>
    <dbReference type="NCBI Taxonomy" id="1778590"/>
    <lineage>
        <taxon>Bacteria</taxon>
        <taxon>Bacillati</taxon>
        <taxon>Actinomycetota</taxon>
        <taxon>Actinomycetes</taxon>
        <taxon>Micrococcales</taxon>
        <taxon>Microbacteriaceae</taxon>
        <taxon>Pseudoclavibacter</taxon>
    </lineage>
</organism>
<comment type="caution">
    <text evidence="2">The sequence shown here is derived from an EMBL/GenBank/DDBJ whole genome shotgun (WGS) entry which is preliminary data.</text>
</comment>
<feature type="transmembrane region" description="Helical" evidence="1">
    <location>
        <begin position="20"/>
        <end position="43"/>
    </location>
</feature>
<protein>
    <recommendedName>
        <fullName evidence="4">DUF4233 domain-containing protein</fullName>
    </recommendedName>
</protein>
<feature type="transmembrane region" description="Helical" evidence="1">
    <location>
        <begin position="83"/>
        <end position="103"/>
    </location>
</feature>
<reference evidence="2 3" key="1">
    <citation type="submission" date="2019-09" db="EMBL/GenBank/DDBJ databases">
        <title>Phylogeny of genus Pseudoclavibacter and closely related genus.</title>
        <authorList>
            <person name="Li Y."/>
        </authorList>
    </citation>
    <scope>NUCLEOTIDE SEQUENCE [LARGE SCALE GENOMIC DNA]</scope>
    <source>
        <strain evidence="2 3">EGI 60007</strain>
    </source>
</reference>
<keyword evidence="3" id="KW-1185">Reference proteome</keyword>
<evidence type="ECO:0000256" key="1">
    <source>
        <dbReference type="SAM" id="Phobius"/>
    </source>
</evidence>
<keyword evidence="1" id="KW-1133">Transmembrane helix</keyword>
<gene>
    <name evidence="2" type="ORF">F8O04_02435</name>
</gene>
<name>A0A6H9WE50_9MICO</name>
<evidence type="ECO:0000313" key="2">
    <source>
        <dbReference type="EMBL" id="KAB1649159.1"/>
    </source>
</evidence>
<dbReference type="AlphaFoldDB" id="A0A6H9WE50"/>
<dbReference type="OrthoDB" id="5125140at2"/>
<dbReference type="EMBL" id="WBJY01000001">
    <property type="protein sequence ID" value="KAB1649159.1"/>
    <property type="molecule type" value="Genomic_DNA"/>
</dbReference>
<sequence length="138" mass="14453">MPSQDSHTANTPSRLGARMLSTLTIVLGIEVLVAAGTVALLVFEQFTETPASRTSSLALLVMAVIALALIVAIGVGAVRRAQWVRGAAITWQVLQFAAAWTIVQGDLAPVVGWVLSALSLVGFVSAIHPATRSALRPR</sequence>
<evidence type="ECO:0008006" key="4">
    <source>
        <dbReference type="Google" id="ProtNLM"/>
    </source>
</evidence>
<keyword evidence="1" id="KW-0472">Membrane</keyword>